<gene>
    <name evidence="7" type="ORF">cand_012600</name>
</gene>
<evidence type="ECO:0000256" key="5">
    <source>
        <dbReference type="SAM" id="SignalP"/>
    </source>
</evidence>
<evidence type="ECO:0000256" key="2">
    <source>
        <dbReference type="ARBA" id="ARBA00023157"/>
    </source>
</evidence>
<feature type="domain" description="Sushi" evidence="6">
    <location>
        <begin position="1359"/>
        <end position="1421"/>
    </location>
</feature>
<feature type="chain" id="PRO_5013312210" description="Sushi domain-containing protein" evidence="5">
    <location>
        <begin position="28"/>
        <end position="2954"/>
    </location>
</feature>
<evidence type="ECO:0000313" key="8">
    <source>
        <dbReference type="Proteomes" id="UP000186804"/>
    </source>
</evidence>
<feature type="domain" description="Sushi" evidence="6">
    <location>
        <begin position="1558"/>
        <end position="1620"/>
    </location>
</feature>
<evidence type="ECO:0000256" key="3">
    <source>
        <dbReference type="SAM" id="MobiDB-lite"/>
    </source>
</evidence>
<feature type="region of interest" description="Disordered" evidence="3">
    <location>
        <begin position="2895"/>
        <end position="2954"/>
    </location>
</feature>
<dbReference type="OrthoDB" id="331862at2759"/>
<feature type="domain" description="Sushi" evidence="6">
    <location>
        <begin position="1200"/>
        <end position="1272"/>
    </location>
</feature>
<keyword evidence="8" id="KW-1185">Reference proteome</keyword>
<feature type="compositionally biased region" description="Polar residues" evidence="3">
    <location>
        <begin position="2910"/>
        <end position="2935"/>
    </location>
</feature>
<dbReference type="EMBL" id="LRBS01000117">
    <property type="protein sequence ID" value="OII72310.1"/>
    <property type="molecule type" value="Genomic_DNA"/>
</dbReference>
<dbReference type="Proteomes" id="UP000186804">
    <property type="component" value="Unassembled WGS sequence"/>
</dbReference>
<feature type="domain" description="Sushi" evidence="6">
    <location>
        <begin position="1136"/>
        <end position="1196"/>
    </location>
</feature>
<feature type="transmembrane region" description="Helical" evidence="4">
    <location>
        <begin position="2839"/>
        <end position="2861"/>
    </location>
</feature>
<dbReference type="InterPro" id="IPR000436">
    <property type="entry name" value="Sushi_SCR_CCP_dom"/>
</dbReference>
<protein>
    <recommendedName>
        <fullName evidence="6">Sushi domain-containing protein</fullName>
    </recommendedName>
</protein>
<evidence type="ECO:0000259" key="6">
    <source>
        <dbReference type="SMART" id="SM00032"/>
    </source>
</evidence>
<dbReference type="VEuPathDB" id="CryptoDB:cand_012600"/>
<dbReference type="SMART" id="SM00032">
    <property type="entry name" value="CCP"/>
    <property type="match status" value="6"/>
</dbReference>
<comment type="caution">
    <text evidence="7">The sequence shown here is derived from an EMBL/GenBank/DDBJ whole genome shotgun (WGS) entry which is preliminary data.</text>
</comment>
<feature type="signal peptide" evidence="5">
    <location>
        <begin position="1"/>
        <end position="27"/>
    </location>
</feature>
<dbReference type="RefSeq" id="XP_067066905.1">
    <property type="nucleotide sequence ID" value="XM_067211497.1"/>
</dbReference>
<name>A0A1J4MDL4_9CRYT</name>
<keyword evidence="4" id="KW-0472">Membrane</keyword>
<proteinExistence type="predicted"/>
<keyword evidence="1 5" id="KW-0732">Signal</keyword>
<dbReference type="GeneID" id="92365445"/>
<feature type="domain" description="Sushi" evidence="6">
    <location>
        <begin position="1495"/>
        <end position="1554"/>
    </location>
</feature>
<sequence length="2954" mass="329245">MRHLGRVEHFIQVLSWIYLLSAIGTNGETNFSHLAEVKSCITSDDCGGRFCFDGLCSGLAGSEESIYSCIATDPCVLKNIPGHFEPTRQSAYSISLVPPYESCTESKGVTGLSCTVYSNNFCSIYLPVSSSSLGLYKLCADINPIDSFKNNKSSKTIPIGYLNVLGFKEWSPLTGNLQDILSSISMNSTIKSKYTNKLNCVANVPCPIGSFEGFGINDNAKIMEVYNSSSFKCGEAIPDSTVINIHKCKPFDNGNRCISNFLSRTVQISTLCGCVANDGSKCSHPSEFKTTLGRIIYHRGNIPQNLISTPGIESEKHKRKLQADPCASCVNGYGLCYGTPTTCYGGFGNDPYNPPIIRCVDGYDCHVKGKILGEQITTRYKVAASPMTGCGVRLLGGDESMFRSQNLWNCQGGNPFDCEIHFGVGRRYNRSESSSNVMLLCGCPDFAESGMPCDDPSEFYFPVAKIMVVECIDNTHCMHNAFASCNSATNQCQGVLPSAAQIGLGTMQCLARQSCTIANIGQFIGGEMYRVIQTAPYVKCGANVALDPEYYSKVQYQLENTGPGGAGLPCLVQGEDEGGGSSCAINLGTNAILGVNRLCGCSGVDRDGNGIPCDSPEDFDTDLGLMDIGECNVDQDCKVNQVCTEHKCLNDQMIPYPVEFKPMNHSILIPPVPELVIRFNENIDYPKGWQPRRLIISSKIYYNVRPLEILIIQNKDNKNPLSTQVDEKLRSSGDSRWTWWNRSKSQNSNNQIPVLYNAEIRGQRLVIRFDSRTPLPEDNYVIGLEAGAISDLQGNPNEGIFHWTFTISRNSSCPYMYVTGFATNNGNLNGLYTPWKSPQNKHSVWYGGEGKQFYVYYAEGDSDINNGTWVIDRDLDSHDILAYAESILPDPNNHIPPDKKSTIWKKWTSINPTDSPEWYDHPDISIICRFIPESGFPSLIGMEPALGSINVSPYNTTIKLIFNKPMTYGHWAWFNITGRTTGHLIHIPTDYEAQHRGKSIVTNQNTQVFLFPYEPLIEGEVYDITVELGALTDLTYKPWGNVGENQLFFTTSGDICSPFELGSVYSQNIIHRYKLVYDNNPTTEENRSVSFPAGTRALLSCTTGYSPKNNELEDGIFACIEGKWKLLTSLDCMQQCSAYPLHKGSSRDYKIIDVDYIFDKPSLHGTELTIACSDDNKKKEKIICNDGTWSTLSLICGSTCPPFSLPNENYELLSDNIVLDYYPNSKIVVSCSLESNPMIEKSGSGLLTEFENKSATLICEQGHWIPELPFKCMKKCLGISLIDPGNVYSISYTTKQKEKTDFYIHGSKAKIKCSEGWMYSKNIEYVDLTCSDGYWTSTNNKDGNIANIIPSNFACEKSCNDLDIFKNNAYSISEVNKKRGYPGSTVKISCNSEFGVQQHGTKLTDIIECHKGSWGIPRTVCLNHCKLPEETLGPAYILSDSSLIINSGFFKHGTRVLITCSDFGNLVQGDDRDQFATCINGDWVFDNMLICALKCPALQLPAKYKFRSQEFGNLPANTGDVRYITCSRQNDLDIEEMITCKNGEWYPPIPNIGCFANCSPGELNKFGQFYEISTVESGLEIKHGGTVKIRCRPGFVRKTGPVRDILKCYNGIFQEPVLICDQPSCNDGIQNQGEYGIDCGGPCPKLCPELCFDGILNGDEVSIDCGGSCGTENCPSCSDGMKNGDETGIDCGGSRCPTCKQCNGFPVNIVPRNTLLSIDGGFTFIEDLKQEMHLIQSGMFASGNEVHIRCIPGWNSHLNVESRLAVITCIDGRWILPSYSETISLDCVPPSCNDGTQNGDEWGIDCGGSCSNPCSSCYDNIKNGDEKGVDCGGSVCRRCNTCDPNFIRQLEDKVDYKLKSLQIGETLFEHGSQYQISCTNNPSAITVSCNDGEWIDSNMISTLPCFSSSGSSVNTKSIDRFVIDIPKLDIGICASLDTNCCQFVKTFVSIWSGECGTMYRQGRDTTIKTFCRGPCMKRLSDAYREYSTTKIDKPFSTDCSIAESIADITQNHLCQTTSPGNSCSVSFHETLLLLHNPKDIINEVQELKLACEQNSCHRKNLRIMTILSQIMTTSNKEENVKYDLNKSSQLGFKQKNKLQMISFKNDEYWKIILNQGEAAFDLFCLSIENPANIKEPFLCINSIKELFSYDSPVDWIEENIVSHGISGSSQNNLVNRCTRNSPDDICFFYSTRVYGQLLINEALRTGNKYIGRIGHYFRSIGRYFCQETHTGRFCGSMFFKHTHSNSDWWSSFNSAVYDSLDLLDPCNPYNLNFDCKTACKKKITNLINEKACCFSVQLELQRILISLSEIPGKIVPERSIYYTEQKCGFTMDRTCGSGVKRDGLLLEFKYEDFDYFELANTIHEDILKRNIRETIAKFVSTPVTDITRIRTWPGSYLVEVMIDAGLATKTILNSLEINKDRYLSELAKISVLDADFGLKINRYILSESRQLSKKAPPPIPYVGTFDMDDLSNQLEYPSCVKSTIQNLGINDNNLDAYIISGDNSLKQGAFRNVICAPGYSPVSPSPLTQPFICDNGKWRITQDEHKILCKKSCRRFNYPLTHNTNMYDQETIIPNYGPINYLEMPHFAINDYEFGNSEYYQSSGLINSNGEFVSLNSRVNTNFYLISGIGINHGSTRSVVCSNGFVSDNPYIESETYECLDGDWILKNPQTSGNNNQQLIGNLNCVQSDLIHMSHCRERYLLSVLDKEKYQVETFFNLQNYDNWKVLKIFCSRGYESPKEPLLLACANGTYYSIAGDSTTLSQVEDGNFIYQQIIKSVYGVAIPTDKFSNNLVKPVIPSITFSSFHPLNDETIHINSLINCGPKQLIKLSENKGLSGPLLYAVLFAPLITGMIFLAMLFWCRKYKWKKKPNTSNIQHNTLAILDVKPKHEEVCDLETASPESSPDHLTPELQSSKVSNSYSNQGKSSLVTNSCDRVNTKKKKSEVSVEMKRYRY</sequence>
<organism evidence="7 8">
    <name type="scientific">Cryptosporidium andersoni</name>
    <dbReference type="NCBI Taxonomy" id="117008"/>
    <lineage>
        <taxon>Eukaryota</taxon>
        <taxon>Sar</taxon>
        <taxon>Alveolata</taxon>
        <taxon>Apicomplexa</taxon>
        <taxon>Conoidasida</taxon>
        <taxon>Coccidia</taxon>
        <taxon>Eucoccidiorida</taxon>
        <taxon>Eimeriorina</taxon>
        <taxon>Cryptosporidiidae</taxon>
        <taxon>Cryptosporidium</taxon>
    </lineage>
</organism>
<feature type="compositionally biased region" description="Basic and acidic residues" evidence="3">
    <location>
        <begin position="2943"/>
        <end position="2954"/>
    </location>
</feature>
<keyword evidence="4" id="KW-1133">Transmembrane helix</keyword>
<dbReference type="InterPro" id="IPR032812">
    <property type="entry name" value="SbsA_Ig"/>
</dbReference>
<accession>A0A1J4MDL4</accession>
<keyword evidence="4" id="KW-0812">Transmembrane</keyword>
<dbReference type="Pfam" id="PF13205">
    <property type="entry name" value="Big_5"/>
    <property type="match status" value="1"/>
</dbReference>
<feature type="domain" description="Sushi" evidence="6">
    <location>
        <begin position="1276"/>
        <end position="1342"/>
    </location>
</feature>
<evidence type="ECO:0000256" key="4">
    <source>
        <dbReference type="SAM" id="Phobius"/>
    </source>
</evidence>
<evidence type="ECO:0000256" key="1">
    <source>
        <dbReference type="ARBA" id="ARBA00022729"/>
    </source>
</evidence>
<reference evidence="7 8" key="1">
    <citation type="submission" date="2016-10" db="EMBL/GenBank/DDBJ databases">
        <title>Reductive evolution of mitochondrial metabolism and differential evolution of invasion-related proteins in Cryptosporidium.</title>
        <authorList>
            <person name="Liu S."/>
            <person name="Roellig D.M."/>
            <person name="Guo Y."/>
            <person name="Li N."/>
            <person name="Frace M.A."/>
            <person name="Tang K."/>
            <person name="Zhang L."/>
            <person name="Feng Y."/>
            <person name="Xiao L."/>
        </authorList>
    </citation>
    <scope>NUCLEOTIDE SEQUENCE [LARGE SCALE GENOMIC DNA]</scope>
    <source>
        <strain evidence="7">30847</strain>
    </source>
</reference>
<keyword evidence="2" id="KW-1015">Disulfide bond</keyword>
<evidence type="ECO:0000313" key="7">
    <source>
        <dbReference type="EMBL" id="OII72310.1"/>
    </source>
</evidence>